<feature type="coiled-coil region" evidence="1">
    <location>
        <begin position="26"/>
        <end position="53"/>
    </location>
</feature>
<dbReference type="Proteomes" id="UP000321039">
    <property type="component" value="Unassembled WGS sequence"/>
</dbReference>
<dbReference type="RefSeq" id="WP_148068443.1">
    <property type="nucleotide sequence ID" value="NZ_VRZA01000003.1"/>
</dbReference>
<keyword evidence="4" id="KW-1185">Reference proteome</keyword>
<keyword evidence="1" id="KW-0175">Coiled coil</keyword>
<protein>
    <submittedName>
        <fullName evidence="3">Uncharacterized protein</fullName>
    </submittedName>
</protein>
<keyword evidence="2" id="KW-0732">Signal</keyword>
<name>A0A5C9A4B6_9GAMM</name>
<proteinExistence type="predicted"/>
<comment type="caution">
    <text evidence="3">The sequence shown here is derived from an EMBL/GenBank/DDBJ whole genome shotgun (WGS) entry which is preliminary data.</text>
</comment>
<dbReference type="EMBL" id="VRZA01000003">
    <property type="protein sequence ID" value="TXS94101.1"/>
    <property type="molecule type" value="Genomic_DNA"/>
</dbReference>
<evidence type="ECO:0000313" key="3">
    <source>
        <dbReference type="EMBL" id="TXS94101.1"/>
    </source>
</evidence>
<reference evidence="3 4" key="1">
    <citation type="submission" date="2019-08" db="EMBL/GenBank/DDBJ databases">
        <title>Parahaliea maris sp. nov., isolated from the surface seawater.</title>
        <authorList>
            <person name="Liu Y."/>
        </authorList>
    </citation>
    <scope>NUCLEOTIDE SEQUENCE [LARGE SCALE GENOMIC DNA]</scope>
    <source>
        <strain evidence="3 4">HSLHS9</strain>
    </source>
</reference>
<accession>A0A5C9A4B6</accession>
<dbReference type="AlphaFoldDB" id="A0A5C9A4B6"/>
<evidence type="ECO:0000256" key="2">
    <source>
        <dbReference type="SAM" id="SignalP"/>
    </source>
</evidence>
<gene>
    <name evidence="3" type="ORF">FV139_10875</name>
</gene>
<dbReference type="Gene3D" id="1.10.287.1490">
    <property type="match status" value="1"/>
</dbReference>
<evidence type="ECO:0000313" key="4">
    <source>
        <dbReference type="Proteomes" id="UP000321039"/>
    </source>
</evidence>
<feature type="chain" id="PRO_5023134261" evidence="2">
    <location>
        <begin position="20"/>
        <end position="246"/>
    </location>
</feature>
<organism evidence="3 4">
    <name type="scientific">Parahaliea maris</name>
    <dbReference type="NCBI Taxonomy" id="2716870"/>
    <lineage>
        <taxon>Bacteria</taxon>
        <taxon>Pseudomonadati</taxon>
        <taxon>Pseudomonadota</taxon>
        <taxon>Gammaproteobacteria</taxon>
        <taxon>Cellvibrionales</taxon>
        <taxon>Halieaceae</taxon>
        <taxon>Parahaliea</taxon>
    </lineage>
</organism>
<feature type="signal peptide" evidence="2">
    <location>
        <begin position="1"/>
        <end position="19"/>
    </location>
</feature>
<sequence>MLRSIIIGSALAISVNAMALPKGKPFQEIAAELTALESEMAALRERLDEGDKELRTAIDYLAKMITLNAYAISSVEDVLVILQTQTKDLASALNISNKALAALALELAQQVAELQAADEALAARLEVLEAIDHARVTGQCPDGSAVVAISEFSLTCEAIEVTGNPNIYRKNVVESAATPRDIIVGVSCDNASDKAYNAGFLASPPTASVSENFEIFHTFTDTPRRQVRATNATRLVAYVDCELANP</sequence>
<evidence type="ECO:0000256" key="1">
    <source>
        <dbReference type="SAM" id="Coils"/>
    </source>
</evidence>